<dbReference type="FunCoup" id="A0A6J2R0U6">
    <property type="interactions" value="35"/>
</dbReference>
<dbReference type="InterPro" id="IPR000232">
    <property type="entry name" value="HSF_DNA-bd"/>
</dbReference>
<feature type="region of interest" description="Disordered" evidence="6">
    <location>
        <begin position="139"/>
        <end position="199"/>
    </location>
</feature>
<organism evidence="8 9">
    <name type="scientific">Cottoperca gobio</name>
    <name type="common">Frogmouth</name>
    <name type="synonym">Aphritis gobio</name>
    <dbReference type="NCBI Taxonomy" id="56716"/>
    <lineage>
        <taxon>Eukaryota</taxon>
        <taxon>Metazoa</taxon>
        <taxon>Chordata</taxon>
        <taxon>Craniata</taxon>
        <taxon>Vertebrata</taxon>
        <taxon>Euteleostomi</taxon>
        <taxon>Actinopterygii</taxon>
        <taxon>Neopterygii</taxon>
        <taxon>Teleostei</taxon>
        <taxon>Neoteleostei</taxon>
        <taxon>Acanthomorphata</taxon>
        <taxon>Eupercaria</taxon>
        <taxon>Perciformes</taxon>
        <taxon>Notothenioidei</taxon>
        <taxon>Bovichtidae</taxon>
        <taxon>Cottoperca</taxon>
    </lineage>
</organism>
<dbReference type="PANTHER" id="PTHR10015">
    <property type="entry name" value="HEAT SHOCK TRANSCRIPTION FACTOR"/>
    <property type="match status" value="1"/>
</dbReference>
<feature type="compositionally biased region" description="Polar residues" evidence="6">
    <location>
        <begin position="171"/>
        <end position="181"/>
    </location>
</feature>
<dbReference type="InterPro" id="IPR036390">
    <property type="entry name" value="WH_DNA-bd_sf"/>
</dbReference>
<keyword evidence="4" id="KW-0539">Nucleus</keyword>
<evidence type="ECO:0000256" key="6">
    <source>
        <dbReference type="SAM" id="MobiDB-lite"/>
    </source>
</evidence>
<protein>
    <submittedName>
        <fullName evidence="9">Heat shock factor protein 5 isoform X1</fullName>
    </submittedName>
</protein>
<sequence>MFCDPDKSMVAGDSSLPDSINPNNFPAKLWRLVNNPLKEAICWDRLGQFIVIDQQLFEKQILSPSSITSDNADAFKTSNFSSFVRQLNLYGFRKADPTIKESGENAACHHFYNHNFKRDQPELVATLRRLTVDNKAKMQAGLNVKSRPPSRFLRFSGDSGDSDNNLKRESSSPSPTHQGTSHPYYPNKAQAMASHNGTPVPPRFLIRGHSAALSTTVFAEDKGIPVSLSSHSHGVPSSSNAVHIQQGILSRSNHGNSNFTYNGANAQYQPSYYSPVCQCYHPNLVASHMAGGGLQTWPLSPHSYYQASYPVNMLSHVDPNQDSKNKEHQEVKKCDINLETIFQIADEVMQTPPNSSLVRVVTPEKPGPELVPISANTLMCDNFASTMKASPLSPITIIMAGSGKDRPVTYAQQEKSVFSIPDQMPEDAIFEVSLYIVDKDIWLYFF</sequence>
<dbReference type="KEGG" id="cgob:115019136"/>
<dbReference type="GeneID" id="115019136"/>
<dbReference type="GO" id="GO:0003700">
    <property type="term" value="F:DNA-binding transcription factor activity"/>
    <property type="evidence" value="ECO:0007669"/>
    <property type="project" value="InterPro"/>
</dbReference>
<evidence type="ECO:0000256" key="3">
    <source>
        <dbReference type="ARBA" id="ARBA00023125"/>
    </source>
</evidence>
<evidence type="ECO:0000256" key="1">
    <source>
        <dbReference type="ARBA" id="ARBA00004123"/>
    </source>
</evidence>
<feature type="domain" description="HSF-type DNA-binding" evidence="7">
    <location>
        <begin position="21"/>
        <end position="130"/>
    </location>
</feature>
<dbReference type="CTD" id="124535"/>
<evidence type="ECO:0000313" key="8">
    <source>
        <dbReference type="Proteomes" id="UP000504630"/>
    </source>
</evidence>
<evidence type="ECO:0000256" key="2">
    <source>
        <dbReference type="ARBA" id="ARBA00006403"/>
    </source>
</evidence>
<name>A0A6J2R0U6_COTGO</name>
<dbReference type="SMART" id="SM00415">
    <property type="entry name" value="HSF"/>
    <property type="match status" value="1"/>
</dbReference>
<dbReference type="Pfam" id="PF00447">
    <property type="entry name" value="HSF_DNA-bind"/>
    <property type="match status" value="1"/>
</dbReference>
<evidence type="ECO:0000256" key="4">
    <source>
        <dbReference type="ARBA" id="ARBA00023242"/>
    </source>
</evidence>
<evidence type="ECO:0000259" key="7">
    <source>
        <dbReference type="SMART" id="SM00415"/>
    </source>
</evidence>
<dbReference type="AlphaFoldDB" id="A0A6J2R0U6"/>
<dbReference type="PANTHER" id="PTHR10015:SF336">
    <property type="entry name" value="HEAT SHOCK TRANSCRIPTION FACTOR, Y-LINKED"/>
    <property type="match status" value="1"/>
</dbReference>
<keyword evidence="9" id="KW-0346">Stress response</keyword>
<dbReference type="GO" id="GO:0005634">
    <property type="term" value="C:nucleus"/>
    <property type="evidence" value="ECO:0007669"/>
    <property type="project" value="UniProtKB-SubCell"/>
</dbReference>
<dbReference type="InParanoid" id="A0A6J2R0U6"/>
<dbReference type="Proteomes" id="UP000504630">
    <property type="component" value="Chromosome 14"/>
</dbReference>
<dbReference type="InterPro" id="IPR036388">
    <property type="entry name" value="WH-like_DNA-bd_sf"/>
</dbReference>
<proteinExistence type="inferred from homology"/>
<dbReference type="OrthoDB" id="6418155at2759"/>
<accession>A0A6J2R0U6</accession>
<dbReference type="GO" id="GO:0043565">
    <property type="term" value="F:sequence-specific DNA binding"/>
    <property type="evidence" value="ECO:0007669"/>
    <property type="project" value="InterPro"/>
</dbReference>
<comment type="subcellular location">
    <subcellularLocation>
        <location evidence="1">Nucleus</location>
    </subcellularLocation>
</comment>
<dbReference type="SUPFAM" id="SSF46785">
    <property type="entry name" value="Winged helix' DNA-binding domain"/>
    <property type="match status" value="1"/>
</dbReference>
<reference evidence="9" key="1">
    <citation type="submission" date="2025-08" db="UniProtKB">
        <authorList>
            <consortium name="RefSeq"/>
        </authorList>
    </citation>
    <scope>IDENTIFICATION</scope>
</reference>
<comment type="similarity">
    <text evidence="2 5">Belongs to the HSF family.</text>
</comment>
<keyword evidence="3" id="KW-0238">DNA-binding</keyword>
<gene>
    <name evidence="9" type="primary">hsf5</name>
</gene>
<evidence type="ECO:0000313" key="9">
    <source>
        <dbReference type="RefSeq" id="XP_029304373.1"/>
    </source>
</evidence>
<evidence type="ECO:0000256" key="5">
    <source>
        <dbReference type="RuleBase" id="RU004020"/>
    </source>
</evidence>
<dbReference type="RefSeq" id="XP_029304373.1">
    <property type="nucleotide sequence ID" value="XM_029448513.1"/>
</dbReference>
<keyword evidence="8" id="KW-1185">Reference proteome</keyword>
<dbReference type="Gene3D" id="1.10.10.10">
    <property type="entry name" value="Winged helix-like DNA-binding domain superfamily/Winged helix DNA-binding domain"/>
    <property type="match status" value="1"/>
</dbReference>